<organism evidence="18 19">
    <name type="scientific">Hibiscus syriacus</name>
    <name type="common">Rose of Sharon</name>
    <dbReference type="NCBI Taxonomy" id="106335"/>
    <lineage>
        <taxon>Eukaryota</taxon>
        <taxon>Viridiplantae</taxon>
        <taxon>Streptophyta</taxon>
        <taxon>Embryophyta</taxon>
        <taxon>Tracheophyta</taxon>
        <taxon>Spermatophyta</taxon>
        <taxon>Magnoliopsida</taxon>
        <taxon>eudicotyledons</taxon>
        <taxon>Gunneridae</taxon>
        <taxon>Pentapetalae</taxon>
        <taxon>rosids</taxon>
        <taxon>malvids</taxon>
        <taxon>Malvales</taxon>
        <taxon>Malvaceae</taxon>
        <taxon>Malvoideae</taxon>
        <taxon>Hibiscus</taxon>
    </lineage>
</organism>
<dbReference type="Pfam" id="PF03031">
    <property type="entry name" value="NIF"/>
    <property type="match status" value="1"/>
</dbReference>
<dbReference type="InterPro" id="IPR004274">
    <property type="entry name" value="FCP1_dom"/>
</dbReference>
<evidence type="ECO:0000256" key="7">
    <source>
        <dbReference type="ARBA" id="ARBA00022741"/>
    </source>
</evidence>
<dbReference type="InterPro" id="IPR001245">
    <property type="entry name" value="Ser-Thr/Tyr_kinase_cat_dom"/>
</dbReference>
<keyword evidence="2" id="KW-0723">Serine/threonine-protein kinase</keyword>
<keyword evidence="12" id="KW-0675">Receptor</keyword>
<evidence type="ECO:0000256" key="1">
    <source>
        <dbReference type="ARBA" id="ARBA00004167"/>
    </source>
</evidence>
<dbReference type="GO" id="GO:0004674">
    <property type="term" value="F:protein serine/threonine kinase activity"/>
    <property type="evidence" value="ECO:0007669"/>
    <property type="project" value="UniProtKB-KW"/>
</dbReference>
<evidence type="ECO:0000313" key="19">
    <source>
        <dbReference type="Proteomes" id="UP000436088"/>
    </source>
</evidence>
<keyword evidence="7" id="KW-0547">Nucleotide-binding</keyword>
<dbReference type="InterPro" id="IPR036412">
    <property type="entry name" value="HAD-like_sf"/>
</dbReference>
<evidence type="ECO:0000256" key="12">
    <source>
        <dbReference type="ARBA" id="ARBA00023170"/>
    </source>
</evidence>
<evidence type="ECO:0000256" key="13">
    <source>
        <dbReference type="ARBA" id="ARBA00023180"/>
    </source>
</evidence>
<feature type="domain" description="FCP1 homology" evidence="16">
    <location>
        <begin position="734"/>
        <end position="873"/>
    </location>
</feature>
<dbReference type="InterPro" id="IPR023214">
    <property type="entry name" value="HAD_sf"/>
</dbReference>
<dbReference type="GO" id="GO:0006950">
    <property type="term" value="P:response to stress"/>
    <property type="evidence" value="ECO:0007669"/>
    <property type="project" value="UniProtKB-ARBA"/>
</dbReference>
<comment type="caution">
    <text evidence="18">The sequence shown here is derived from an EMBL/GenBank/DDBJ whole genome shotgun (WGS) entry which is preliminary data.</text>
</comment>
<evidence type="ECO:0000256" key="6">
    <source>
        <dbReference type="ARBA" id="ARBA00022737"/>
    </source>
</evidence>
<evidence type="ECO:0000256" key="2">
    <source>
        <dbReference type="ARBA" id="ARBA00022527"/>
    </source>
</evidence>
<dbReference type="SUPFAM" id="SSF56784">
    <property type="entry name" value="HAD-like"/>
    <property type="match status" value="1"/>
</dbReference>
<sequence length="873" mass="98686">MFILSADVMKPVEITAQTALTKPTSIASSLDSQLSLYSVTAFSLCRKTFPQWLQERHEPSRLQNLPQLHRDRAQAIMSLQQGRHRLFRILFGEVRQPRPVRAVGERSSHMCAFNQRNASNPDHFNSALSDLLDNLRNEAAAAGPLRKYVAGNASTGNQERVYATVQCTDMNQLNCDTCLTFAQSELLKCCNGRIGCRVLRPNCVSRFESNPFYNETAVPLPSPPPSPTGGNEDGTTPTVIIVIASVVAVLILVFISTCILMRRRRNKPVPVNAETAPADSEMSGIDSLQFNFDSVLGQLTNGVEIAVKGLPRGSGQGDREFKTEVALVAKLQHLYLVRLFGFCLHGLKLLLIYEFMPNASLDQSIFDRIKRPQLDWETRFKITGGITSGLLYLHEDSRLRIIRRDLKARNILLDAEMVPKIAEFGMVRLFGQDETQGSTSRIVGTYGYRDLEYVINGQFSVKSDVFSFGVLLFEIISGQKNNCFRHGEDQEYILNFAWKSWREGTALDLVDPMLGDGSRMEIMRCIHIALLCVQENVAARPTMASVALMLNSFSTTLTVPSQPAFAMQSNFESDRSSSFASISNNSNAELLPLSRNEVNIGSQEMTLKMRKKVEPKSITRGGHYGQHHQRRQLLPRHLVHHCKRSSTLKTKYFSVISSIKKSIRKCHRRLVEFFCRQEGARRRGQGFLRREEFGSGLFETRYRPRLQLEFEADSDLTNVLVSRKSNRKWLPPLVSDNMKTIVLDLDETLVHSVPDPPPEMYDFMIKPNILNFYVLKRLGVDEFLEAINKKYEVVVFTAGLEPYASLLLDVLDSKGLISHRLYRDSCKQIGRGPVNDGQRSWYCDDFKDMRDAVKQYYGGDKTTQPRSSSKTSQ</sequence>
<evidence type="ECO:0000256" key="9">
    <source>
        <dbReference type="ARBA" id="ARBA00022840"/>
    </source>
</evidence>
<evidence type="ECO:0000313" key="18">
    <source>
        <dbReference type="EMBL" id="KAE8708862.1"/>
    </source>
</evidence>
<dbReference type="GO" id="GO:0005524">
    <property type="term" value="F:ATP binding"/>
    <property type="evidence" value="ECO:0007669"/>
    <property type="project" value="UniProtKB-KW"/>
</dbReference>
<dbReference type="PROSITE" id="PS51473">
    <property type="entry name" value="GNK2"/>
    <property type="match status" value="1"/>
</dbReference>
<dbReference type="InterPro" id="IPR011009">
    <property type="entry name" value="Kinase-like_dom_sf"/>
</dbReference>
<evidence type="ECO:0000256" key="10">
    <source>
        <dbReference type="ARBA" id="ARBA00022989"/>
    </source>
</evidence>
<dbReference type="InterPro" id="IPR038408">
    <property type="entry name" value="GNK2_sf"/>
</dbReference>
<comment type="subcellular location">
    <subcellularLocation>
        <location evidence="1">Membrane</location>
        <topology evidence="1">Single-pass membrane protein</topology>
    </subcellularLocation>
</comment>
<dbReference type="InterPro" id="IPR002902">
    <property type="entry name" value="GNK2"/>
</dbReference>
<gene>
    <name evidence="18" type="ORF">F3Y22_tig00110332pilonHSYRG00411</name>
</gene>
<evidence type="ECO:0000256" key="8">
    <source>
        <dbReference type="ARBA" id="ARBA00022777"/>
    </source>
</evidence>
<dbReference type="CDD" id="cd07521">
    <property type="entry name" value="HAD_FCP1-like"/>
    <property type="match status" value="1"/>
</dbReference>
<reference evidence="18" key="1">
    <citation type="submission" date="2019-09" db="EMBL/GenBank/DDBJ databases">
        <title>Draft genome information of white flower Hibiscus syriacus.</title>
        <authorList>
            <person name="Kim Y.-M."/>
        </authorList>
    </citation>
    <scope>NUCLEOTIDE SEQUENCE [LARGE SCALE GENOMIC DNA]</scope>
    <source>
        <strain evidence="18">YM2019G1</strain>
    </source>
</reference>
<protein>
    <submittedName>
        <fullName evidence="18">Cysteine-rich RLK 29, putative isoform 2</fullName>
    </submittedName>
</protein>
<dbReference type="GO" id="GO:0005886">
    <property type="term" value="C:plasma membrane"/>
    <property type="evidence" value="ECO:0007669"/>
    <property type="project" value="TreeGrafter"/>
</dbReference>
<evidence type="ECO:0000256" key="4">
    <source>
        <dbReference type="ARBA" id="ARBA00022692"/>
    </source>
</evidence>
<keyword evidence="6" id="KW-0677">Repeat</keyword>
<dbReference type="PANTHER" id="PTHR27002:SF1083">
    <property type="entry name" value="CYSTEINE-RICH RECEPTOR-LIKE PROTEIN KINASE 29"/>
    <property type="match status" value="1"/>
</dbReference>
<dbReference type="Proteomes" id="UP000436088">
    <property type="component" value="Unassembled WGS sequence"/>
</dbReference>
<dbReference type="SUPFAM" id="SSF56112">
    <property type="entry name" value="Protein kinase-like (PK-like)"/>
    <property type="match status" value="1"/>
</dbReference>
<keyword evidence="19" id="KW-1185">Reference proteome</keyword>
<dbReference type="Gene3D" id="3.30.200.20">
    <property type="entry name" value="Phosphorylase Kinase, domain 1"/>
    <property type="match status" value="1"/>
</dbReference>
<keyword evidence="5" id="KW-0732">Signal</keyword>
<evidence type="ECO:0000259" key="16">
    <source>
        <dbReference type="PROSITE" id="PS50969"/>
    </source>
</evidence>
<keyword evidence="11 14" id="KW-0472">Membrane</keyword>
<dbReference type="CDD" id="cd23509">
    <property type="entry name" value="Gnk2-like"/>
    <property type="match status" value="1"/>
</dbReference>
<dbReference type="PROSITE" id="PS50011">
    <property type="entry name" value="PROTEIN_KINASE_DOM"/>
    <property type="match status" value="1"/>
</dbReference>
<dbReference type="SMART" id="SM00577">
    <property type="entry name" value="CPDc"/>
    <property type="match status" value="1"/>
</dbReference>
<dbReference type="Gene3D" id="3.40.50.1000">
    <property type="entry name" value="HAD superfamily/HAD-like"/>
    <property type="match status" value="1"/>
</dbReference>
<feature type="domain" description="Protein kinase" evidence="15">
    <location>
        <begin position="279"/>
        <end position="554"/>
    </location>
</feature>
<dbReference type="Pfam" id="PF07714">
    <property type="entry name" value="PK_Tyr_Ser-Thr"/>
    <property type="match status" value="1"/>
</dbReference>
<evidence type="ECO:0000256" key="5">
    <source>
        <dbReference type="ARBA" id="ARBA00022729"/>
    </source>
</evidence>
<keyword evidence="8" id="KW-0418">Kinase</keyword>
<evidence type="ECO:0000256" key="3">
    <source>
        <dbReference type="ARBA" id="ARBA00022679"/>
    </source>
</evidence>
<evidence type="ECO:0000256" key="11">
    <source>
        <dbReference type="ARBA" id="ARBA00023136"/>
    </source>
</evidence>
<evidence type="ECO:0000259" key="15">
    <source>
        <dbReference type="PROSITE" id="PS50011"/>
    </source>
</evidence>
<keyword evidence="13" id="KW-0325">Glycoprotein</keyword>
<evidence type="ECO:0000259" key="17">
    <source>
        <dbReference type="PROSITE" id="PS51473"/>
    </source>
</evidence>
<keyword evidence="9" id="KW-0067">ATP-binding</keyword>
<proteinExistence type="predicted"/>
<dbReference type="InterPro" id="IPR000719">
    <property type="entry name" value="Prot_kinase_dom"/>
</dbReference>
<evidence type="ECO:0000256" key="14">
    <source>
        <dbReference type="SAM" id="Phobius"/>
    </source>
</evidence>
<dbReference type="PROSITE" id="PS50969">
    <property type="entry name" value="FCP1"/>
    <property type="match status" value="1"/>
</dbReference>
<dbReference type="SMART" id="SM00220">
    <property type="entry name" value="S_TKc"/>
    <property type="match status" value="1"/>
</dbReference>
<dbReference type="Pfam" id="PF01657">
    <property type="entry name" value="Stress-antifung"/>
    <property type="match status" value="1"/>
</dbReference>
<dbReference type="Gene3D" id="1.10.510.10">
    <property type="entry name" value="Transferase(Phosphotransferase) domain 1"/>
    <property type="match status" value="1"/>
</dbReference>
<keyword evidence="4 14" id="KW-0812">Transmembrane</keyword>
<dbReference type="FunFam" id="1.10.510.10:FF:000129">
    <property type="entry name" value="cysteine-rich receptor-like protein kinase 10"/>
    <property type="match status" value="1"/>
</dbReference>
<accession>A0A6A3B0V0</accession>
<feature type="transmembrane region" description="Helical" evidence="14">
    <location>
        <begin position="239"/>
        <end position="260"/>
    </location>
</feature>
<dbReference type="EMBL" id="VEPZ02000937">
    <property type="protein sequence ID" value="KAE8708862.1"/>
    <property type="molecule type" value="Genomic_DNA"/>
</dbReference>
<feature type="transmembrane region" description="Helical" evidence="14">
    <location>
        <begin position="335"/>
        <end position="356"/>
    </location>
</feature>
<keyword evidence="3" id="KW-0808">Transferase</keyword>
<name>A0A6A3B0V0_HIBSY</name>
<keyword evidence="10 14" id="KW-1133">Transmembrane helix</keyword>
<dbReference type="AlphaFoldDB" id="A0A6A3B0V0"/>
<feature type="domain" description="Gnk2-homologous" evidence="17">
    <location>
        <begin position="106"/>
        <end position="212"/>
    </location>
</feature>
<dbReference type="Gene3D" id="3.30.430.20">
    <property type="entry name" value="Gnk2 domain, C-X8-C-X2-C motif"/>
    <property type="match status" value="1"/>
</dbReference>
<dbReference type="PANTHER" id="PTHR27002">
    <property type="entry name" value="RECEPTOR-LIKE SERINE/THREONINE-PROTEIN KINASE SD1-8"/>
    <property type="match status" value="1"/>
</dbReference>